<dbReference type="PANTHER" id="PTHR43279">
    <property type="entry name" value="CATECHOL-2,3-DIOXYGENASE"/>
    <property type="match status" value="1"/>
</dbReference>
<dbReference type="RefSeq" id="WP_116172661.1">
    <property type="nucleotide sequence ID" value="NZ_CP144375.1"/>
</dbReference>
<feature type="domain" description="VOC" evidence="1">
    <location>
        <begin position="5"/>
        <end position="126"/>
    </location>
</feature>
<sequence length="162" mass="17602">MAIRRLNHAVLYVRDTERSVAFYTDVLGFRVVHQFPGAAFLQAPDSDNDHDLGLFQVGADAKPSGAGRDTVGLYHLAWSVTTLTDLADHANRLREAGALVGASDHVTTKALYAKDPDGIEFEVSWLVPLDRVTEAMKEASATKPLDLDAEIERWGGDLVGAL</sequence>
<proteinExistence type="predicted"/>
<reference evidence="2 3" key="1">
    <citation type="submission" date="2018-08" db="EMBL/GenBank/DDBJ databases">
        <title>Genomic Encyclopedia of Archaeal and Bacterial Type Strains, Phase II (KMG-II): from individual species to whole genera.</title>
        <authorList>
            <person name="Goeker M."/>
        </authorList>
    </citation>
    <scope>NUCLEOTIDE SEQUENCE [LARGE SCALE GENOMIC DNA]</scope>
    <source>
        <strain evidence="2 3">DSM 45791</strain>
    </source>
</reference>
<gene>
    <name evidence="2" type="ORF">BCF44_101848</name>
</gene>
<dbReference type="EMBL" id="QUNO01000001">
    <property type="protein sequence ID" value="REH55822.1"/>
    <property type="molecule type" value="Genomic_DNA"/>
</dbReference>
<dbReference type="InterPro" id="IPR004360">
    <property type="entry name" value="Glyas_Fos-R_dOase_dom"/>
</dbReference>
<dbReference type="Proteomes" id="UP000256269">
    <property type="component" value="Unassembled WGS sequence"/>
</dbReference>
<name>A0A3E0IAT0_9PSEU</name>
<keyword evidence="2" id="KW-0560">Oxidoreductase</keyword>
<dbReference type="PROSITE" id="PS51819">
    <property type="entry name" value="VOC"/>
    <property type="match status" value="1"/>
</dbReference>
<evidence type="ECO:0000313" key="3">
    <source>
        <dbReference type="Proteomes" id="UP000256269"/>
    </source>
</evidence>
<keyword evidence="2" id="KW-0223">Dioxygenase</keyword>
<protein>
    <submittedName>
        <fullName evidence="2">Glyoxalase/bleomycin resistance protein/dioxygenase superfamily protein</fullName>
    </submittedName>
</protein>
<evidence type="ECO:0000313" key="2">
    <source>
        <dbReference type="EMBL" id="REH55822.1"/>
    </source>
</evidence>
<evidence type="ECO:0000259" key="1">
    <source>
        <dbReference type="PROSITE" id="PS51819"/>
    </source>
</evidence>
<dbReference type="PANTHER" id="PTHR43279:SF1">
    <property type="entry name" value="CATECHOL-2,3-DIOXYGENASE"/>
    <property type="match status" value="1"/>
</dbReference>
<dbReference type="AlphaFoldDB" id="A0A3E0IAT0"/>
<organism evidence="2 3">
    <name type="scientific">Kutzneria buriramensis</name>
    <dbReference type="NCBI Taxonomy" id="1045776"/>
    <lineage>
        <taxon>Bacteria</taxon>
        <taxon>Bacillati</taxon>
        <taxon>Actinomycetota</taxon>
        <taxon>Actinomycetes</taxon>
        <taxon>Pseudonocardiales</taxon>
        <taxon>Pseudonocardiaceae</taxon>
        <taxon>Kutzneria</taxon>
    </lineage>
</organism>
<comment type="caution">
    <text evidence="2">The sequence shown here is derived from an EMBL/GenBank/DDBJ whole genome shotgun (WGS) entry which is preliminary data.</text>
</comment>
<dbReference type="OrthoDB" id="9792626at2"/>
<dbReference type="InterPro" id="IPR037523">
    <property type="entry name" value="VOC_core"/>
</dbReference>
<dbReference type="SUPFAM" id="SSF54593">
    <property type="entry name" value="Glyoxalase/Bleomycin resistance protein/Dihydroxybiphenyl dioxygenase"/>
    <property type="match status" value="1"/>
</dbReference>
<keyword evidence="3" id="KW-1185">Reference proteome</keyword>
<dbReference type="InterPro" id="IPR029068">
    <property type="entry name" value="Glyas_Bleomycin-R_OHBP_Dase"/>
</dbReference>
<dbReference type="Pfam" id="PF00903">
    <property type="entry name" value="Glyoxalase"/>
    <property type="match status" value="1"/>
</dbReference>
<dbReference type="GO" id="GO:0051213">
    <property type="term" value="F:dioxygenase activity"/>
    <property type="evidence" value="ECO:0007669"/>
    <property type="project" value="UniProtKB-KW"/>
</dbReference>
<dbReference type="Gene3D" id="3.10.180.10">
    <property type="entry name" value="2,3-Dihydroxybiphenyl 1,2-Dioxygenase, domain 1"/>
    <property type="match status" value="1"/>
</dbReference>
<accession>A0A3E0IAT0</accession>